<reference evidence="7 8" key="1">
    <citation type="journal article" date="2017" name="Eur. J. Clin. Microbiol. Infect. Dis.">
        <title>Uncommonly isolated clinical Pseudomonas: identification and phylogenetic assignation.</title>
        <authorList>
            <person name="Mulet M."/>
            <person name="Gomila M."/>
            <person name="Ramirez A."/>
            <person name="Cardew S."/>
            <person name="Moore E.R."/>
            <person name="Lalucat J."/>
            <person name="Garcia-Valdes E."/>
        </authorList>
    </citation>
    <scope>NUCLEOTIDE SEQUENCE [LARGE SCALE GENOMIC DNA]</scope>
    <source>
        <strain evidence="7 8">SD129</strain>
    </source>
</reference>
<sequence>MFNPTLEYKVFLTLLVVVSVAFGWILLPFYGAVFWAVILAIIFAPLQRWLYKRLHNRRNLSALITLLVCLVVAVLPVIFITGLLVQEGASLYRRIQSGDLDIGGYVTYAREMLPTPLQNQLDRFGLGGDMESLRARLASGALEGSQYLATKAFSFGQGTFQFFVSFFVMIYLLFFLIRDGKELVARIRKAIPLSETQKRRLFSKFTRVVRATVKGNIVVAVTQGVLGGIIFAVLGIPSASLWGVLMALLSLLPAVGAGLIWTPVAIYFLMSGAVWQGIILTLYGVLVIGLVDNILRPILVGKDTKMPDYVVLISTLGGLALFGLNGFVIGPLIAALFISTWGLFTGPQEELPQ</sequence>
<feature type="transmembrane region" description="Helical" evidence="6">
    <location>
        <begin position="273"/>
        <end position="291"/>
    </location>
</feature>
<protein>
    <submittedName>
        <fullName evidence="7">AI-2E family transporter</fullName>
    </submittedName>
</protein>
<keyword evidence="5 6" id="KW-0472">Membrane</keyword>
<evidence type="ECO:0000313" key="7">
    <source>
        <dbReference type="EMBL" id="TLX62666.1"/>
    </source>
</evidence>
<organism evidence="7 8">
    <name type="scientific">Stutzerimonas nosocomialis</name>
    <dbReference type="NCBI Taxonomy" id="1056496"/>
    <lineage>
        <taxon>Bacteria</taxon>
        <taxon>Pseudomonadati</taxon>
        <taxon>Pseudomonadota</taxon>
        <taxon>Gammaproteobacteria</taxon>
        <taxon>Pseudomonadales</taxon>
        <taxon>Pseudomonadaceae</taxon>
        <taxon>Stutzerimonas</taxon>
    </lineage>
</organism>
<evidence type="ECO:0000256" key="1">
    <source>
        <dbReference type="ARBA" id="ARBA00004141"/>
    </source>
</evidence>
<dbReference type="EMBL" id="QLAG01000018">
    <property type="protein sequence ID" value="TLX62666.1"/>
    <property type="molecule type" value="Genomic_DNA"/>
</dbReference>
<feature type="transmembrane region" description="Helical" evidence="6">
    <location>
        <begin position="217"/>
        <end position="236"/>
    </location>
</feature>
<feature type="transmembrane region" description="Helical" evidence="6">
    <location>
        <begin position="63"/>
        <end position="85"/>
    </location>
</feature>
<proteinExistence type="inferred from homology"/>
<comment type="similarity">
    <text evidence="2">Belongs to the autoinducer-2 exporter (AI-2E) (TC 2.A.86) family.</text>
</comment>
<comment type="subcellular location">
    <subcellularLocation>
        <location evidence="1">Membrane</location>
        <topology evidence="1">Multi-pass membrane protein</topology>
    </subcellularLocation>
</comment>
<dbReference type="OrthoDB" id="106838at2"/>
<feature type="transmembrane region" description="Helical" evidence="6">
    <location>
        <begin position="160"/>
        <end position="177"/>
    </location>
</feature>
<dbReference type="Pfam" id="PF01594">
    <property type="entry name" value="AI-2E_transport"/>
    <property type="match status" value="1"/>
</dbReference>
<evidence type="ECO:0000256" key="6">
    <source>
        <dbReference type="SAM" id="Phobius"/>
    </source>
</evidence>
<dbReference type="Proteomes" id="UP000306753">
    <property type="component" value="Unassembled WGS sequence"/>
</dbReference>
<gene>
    <name evidence="7" type="ORF">DN820_14580</name>
</gene>
<dbReference type="PANTHER" id="PTHR21716">
    <property type="entry name" value="TRANSMEMBRANE PROTEIN"/>
    <property type="match status" value="1"/>
</dbReference>
<keyword evidence="3 6" id="KW-0812">Transmembrane</keyword>
<name>A0A5R9QC12_9GAMM</name>
<evidence type="ECO:0000313" key="8">
    <source>
        <dbReference type="Proteomes" id="UP000306753"/>
    </source>
</evidence>
<evidence type="ECO:0000256" key="4">
    <source>
        <dbReference type="ARBA" id="ARBA00022989"/>
    </source>
</evidence>
<keyword evidence="4 6" id="KW-1133">Transmembrane helix</keyword>
<dbReference type="RefSeq" id="WP_138408466.1">
    <property type="nucleotide sequence ID" value="NZ_QLAE01000014.1"/>
</dbReference>
<dbReference type="GO" id="GO:0016020">
    <property type="term" value="C:membrane"/>
    <property type="evidence" value="ECO:0007669"/>
    <property type="project" value="UniProtKB-SubCell"/>
</dbReference>
<dbReference type="InterPro" id="IPR002549">
    <property type="entry name" value="AI-2E-like"/>
</dbReference>
<keyword evidence="8" id="KW-1185">Reference proteome</keyword>
<feature type="transmembrane region" description="Helical" evidence="6">
    <location>
        <begin position="311"/>
        <end position="344"/>
    </location>
</feature>
<comment type="caution">
    <text evidence="7">The sequence shown here is derived from an EMBL/GenBank/DDBJ whole genome shotgun (WGS) entry which is preliminary data.</text>
</comment>
<evidence type="ECO:0000256" key="5">
    <source>
        <dbReference type="ARBA" id="ARBA00023136"/>
    </source>
</evidence>
<feature type="transmembrane region" description="Helical" evidence="6">
    <location>
        <begin position="242"/>
        <end position="261"/>
    </location>
</feature>
<evidence type="ECO:0000256" key="2">
    <source>
        <dbReference type="ARBA" id="ARBA00009773"/>
    </source>
</evidence>
<evidence type="ECO:0000256" key="3">
    <source>
        <dbReference type="ARBA" id="ARBA00022692"/>
    </source>
</evidence>
<dbReference type="PANTHER" id="PTHR21716:SF4">
    <property type="entry name" value="TRANSMEMBRANE PROTEIN 245"/>
    <property type="match status" value="1"/>
</dbReference>
<accession>A0A5R9QC12</accession>
<dbReference type="AlphaFoldDB" id="A0A5R9QC12"/>